<protein>
    <submittedName>
        <fullName evidence="1">Uncharacterized protein</fullName>
    </submittedName>
</protein>
<name>A0A8G1RAW6_9EURO</name>
<accession>A0A8G1RAW6</accession>
<proteinExistence type="predicted"/>
<organism evidence="1 2">
    <name type="scientific">Aspergillus piperis CBS 112811</name>
    <dbReference type="NCBI Taxonomy" id="1448313"/>
    <lineage>
        <taxon>Eukaryota</taxon>
        <taxon>Fungi</taxon>
        <taxon>Dikarya</taxon>
        <taxon>Ascomycota</taxon>
        <taxon>Pezizomycotina</taxon>
        <taxon>Eurotiomycetes</taxon>
        <taxon>Eurotiomycetidae</taxon>
        <taxon>Eurotiales</taxon>
        <taxon>Aspergillaceae</taxon>
        <taxon>Aspergillus</taxon>
        <taxon>Aspergillus subgen. Circumdati</taxon>
    </lineage>
</organism>
<gene>
    <name evidence="1" type="ORF">BO85DRAFT_186945</name>
</gene>
<reference evidence="1 2" key="1">
    <citation type="submission" date="2018-02" db="EMBL/GenBank/DDBJ databases">
        <title>The genomes of Aspergillus section Nigri reveals drivers in fungal speciation.</title>
        <authorList>
            <consortium name="DOE Joint Genome Institute"/>
            <person name="Vesth T.C."/>
            <person name="Nybo J."/>
            <person name="Theobald S."/>
            <person name="Brandl J."/>
            <person name="Frisvad J.C."/>
            <person name="Nielsen K.F."/>
            <person name="Lyhne E.K."/>
            <person name="Kogle M.E."/>
            <person name="Kuo A."/>
            <person name="Riley R."/>
            <person name="Clum A."/>
            <person name="Nolan M."/>
            <person name="Lipzen A."/>
            <person name="Salamov A."/>
            <person name="Henrissat B."/>
            <person name="Wiebenga A."/>
            <person name="De vries R.P."/>
            <person name="Grigoriev I.V."/>
            <person name="Mortensen U.H."/>
            <person name="Andersen M.R."/>
            <person name="Baker S.E."/>
        </authorList>
    </citation>
    <scope>NUCLEOTIDE SEQUENCE [LARGE SCALE GENOMIC DNA]</scope>
    <source>
        <strain evidence="1 2">CBS 112811</strain>
    </source>
</reference>
<keyword evidence="2" id="KW-1185">Reference proteome</keyword>
<dbReference type="AlphaFoldDB" id="A0A8G1RAW6"/>
<evidence type="ECO:0000313" key="2">
    <source>
        <dbReference type="Proteomes" id="UP000249526"/>
    </source>
</evidence>
<dbReference type="Proteomes" id="UP000249526">
    <property type="component" value="Unassembled WGS sequence"/>
</dbReference>
<dbReference type="EMBL" id="KZ825056">
    <property type="protein sequence ID" value="RAH61080.1"/>
    <property type="molecule type" value="Genomic_DNA"/>
</dbReference>
<sequence length="95" mass="10815">MVILMTCCARTQYHPSKLPHESSCLIQRRGNTGVISTDGQPVGWLRCNPQKAEKEGFRARRRLPISESLARDQRRHLLLLLSCSLPLRHFSCACL</sequence>
<evidence type="ECO:0000313" key="1">
    <source>
        <dbReference type="EMBL" id="RAH61080.1"/>
    </source>
</evidence>
<dbReference type="GeneID" id="37157797"/>
<dbReference type="RefSeq" id="XP_025519002.1">
    <property type="nucleotide sequence ID" value="XM_025654395.1"/>
</dbReference>